<gene>
    <name evidence="1" type="ORF">GV68_03690</name>
</gene>
<proteinExistence type="predicted"/>
<sequence length="98" mass="11026">MPHNLIIGYDLIPPGQNYEAVQNHIKQLGPWYKLQYSLFYVHSQVDTQTAHDFIRRAMDAGDKLAVIDARDAFVSNVPVADLVAIRDVFTKGPVYVPA</sequence>
<dbReference type="AlphaFoldDB" id="A0A922P4C6"/>
<accession>A0A922P4C6</accession>
<dbReference type="EMBL" id="JOKJ01000011">
    <property type="protein sequence ID" value="KEQ07897.1"/>
    <property type="molecule type" value="Genomic_DNA"/>
</dbReference>
<evidence type="ECO:0000313" key="1">
    <source>
        <dbReference type="EMBL" id="KEQ07897.1"/>
    </source>
</evidence>
<protein>
    <submittedName>
        <fullName evidence="1">Uncharacterized protein</fullName>
    </submittedName>
</protein>
<name>A0A922P4C6_9HYPH</name>
<dbReference type="RefSeq" id="WP_037166814.1">
    <property type="nucleotide sequence ID" value="NZ_CAJXID010000010.1"/>
</dbReference>
<evidence type="ECO:0000313" key="2">
    <source>
        <dbReference type="Proteomes" id="UP000052167"/>
    </source>
</evidence>
<reference evidence="1 2" key="1">
    <citation type="submission" date="2014-06" db="EMBL/GenBank/DDBJ databases">
        <title>Rhizobium pelagicum/R2-400B4.</title>
        <authorList>
            <person name="Kimes N.E."/>
            <person name="Lopez-Perez M."/>
        </authorList>
    </citation>
    <scope>NUCLEOTIDE SEQUENCE [LARGE SCALE GENOMIC DNA]</scope>
    <source>
        <strain evidence="1 2">R2-400B4</strain>
    </source>
</reference>
<keyword evidence="2" id="KW-1185">Reference proteome</keyword>
<comment type="caution">
    <text evidence="1">The sequence shown here is derived from an EMBL/GenBank/DDBJ whole genome shotgun (WGS) entry which is preliminary data.</text>
</comment>
<organism evidence="1 2">
    <name type="scientific">Pseudorhizobium pelagicum</name>
    <dbReference type="NCBI Taxonomy" id="1509405"/>
    <lineage>
        <taxon>Bacteria</taxon>
        <taxon>Pseudomonadati</taxon>
        <taxon>Pseudomonadota</taxon>
        <taxon>Alphaproteobacteria</taxon>
        <taxon>Hyphomicrobiales</taxon>
        <taxon>Rhizobiaceae</taxon>
        <taxon>Rhizobium/Agrobacterium group</taxon>
        <taxon>Pseudorhizobium</taxon>
    </lineage>
</organism>
<dbReference type="Proteomes" id="UP000052167">
    <property type="component" value="Unassembled WGS sequence"/>
</dbReference>